<dbReference type="EMBL" id="BAABME010001462">
    <property type="protein sequence ID" value="GAA0149756.1"/>
    <property type="molecule type" value="Genomic_DNA"/>
</dbReference>
<keyword evidence="3" id="KW-1185">Reference proteome</keyword>
<reference evidence="2 3" key="1">
    <citation type="submission" date="2024-01" db="EMBL/GenBank/DDBJ databases">
        <title>The complete chloroplast genome sequence of Lithospermum erythrorhizon: insights into the phylogenetic relationship among Boraginaceae species and the maternal lineages of purple gromwells.</title>
        <authorList>
            <person name="Okada T."/>
            <person name="Watanabe K."/>
        </authorList>
    </citation>
    <scope>NUCLEOTIDE SEQUENCE [LARGE SCALE GENOMIC DNA]</scope>
</reference>
<protein>
    <submittedName>
        <fullName evidence="2">Uncharacterized protein</fullName>
    </submittedName>
</protein>
<feature type="region of interest" description="Disordered" evidence="1">
    <location>
        <begin position="1"/>
        <end position="34"/>
    </location>
</feature>
<accession>A0AAV3PFJ3</accession>
<dbReference type="Proteomes" id="UP001454036">
    <property type="component" value="Unassembled WGS sequence"/>
</dbReference>
<name>A0AAV3PFJ3_LITER</name>
<evidence type="ECO:0000313" key="3">
    <source>
        <dbReference type="Proteomes" id="UP001454036"/>
    </source>
</evidence>
<dbReference type="AlphaFoldDB" id="A0AAV3PFJ3"/>
<evidence type="ECO:0000256" key="1">
    <source>
        <dbReference type="SAM" id="MobiDB-lite"/>
    </source>
</evidence>
<feature type="compositionally biased region" description="Basic and acidic residues" evidence="1">
    <location>
        <begin position="19"/>
        <end position="31"/>
    </location>
</feature>
<evidence type="ECO:0000313" key="2">
    <source>
        <dbReference type="EMBL" id="GAA0149756.1"/>
    </source>
</evidence>
<proteinExistence type="predicted"/>
<sequence>MMKLNGFTNELYKRLHQKQKNEEGNKIKDGPFVDPKAARVAGSRLVTEESLENMLLQLEDHVRGQHELDKKLEARRES</sequence>
<gene>
    <name evidence="2" type="ORF">LIER_08858</name>
</gene>
<comment type="caution">
    <text evidence="2">The sequence shown here is derived from an EMBL/GenBank/DDBJ whole genome shotgun (WGS) entry which is preliminary data.</text>
</comment>
<organism evidence="2 3">
    <name type="scientific">Lithospermum erythrorhizon</name>
    <name type="common">Purple gromwell</name>
    <name type="synonym">Lithospermum officinale var. erythrorhizon</name>
    <dbReference type="NCBI Taxonomy" id="34254"/>
    <lineage>
        <taxon>Eukaryota</taxon>
        <taxon>Viridiplantae</taxon>
        <taxon>Streptophyta</taxon>
        <taxon>Embryophyta</taxon>
        <taxon>Tracheophyta</taxon>
        <taxon>Spermatophyta</taxon>
        <taxon>Magnoliopsida</taxon>
        <taxon>eudicotyledons</taxon>
        <taxon>Gunneridae</taxon>
        <taxon>Pentapetalae</taxon>
        <taxon>asterids</taxon>
        <taxon>lamiids</taxon>
        <taxon>Boraginales</taxon>
        <taxon>Boraginaceae</taxon>
        <taxon>Boraginoideae</taxon>
        <taxon>Lithospermeae</taxon>
        <taxon>Lithospermum</taxon>
    </lineage>
</organism>